<reference evidence="1 2" key="1">
    <citation type="journal article" date="2017" name="Int J Environ Stud">
        <title>Does the Miocene-Pliocene relict legume Oxytropis triphylla form nitrogen-fixing nodules with a combination of bacterial strains?</title>
        <authorList>
            <person name="Safronova V."/>
            <person name="Belimov A."/>
            <person name="Sazanova A."/>
            <person name="Kuznetsova I."/>
            <person name="Popova J."/>
            <person name="Andronov E."/>
            <person name="Verkhozina A."/>
            <person name="Tikhonovich I."/>
        </authorList>
    </citation>
    <scope>NUCLEOTIDE SEQUENCE [LARGE SCALE GENOMIC DNA]</scope>
    <source>
        <strain evidence="1 2">Tri-38</strain>
    </source>
</reference>
<dbReference type="Proteomes" id="UP000232163">
    <property type="component" value="Unassembled WGS sequence"/>
</dbReference>
<keyword evidence="2" id="KW-1185">Reference proteome</keyword>
<sequence>MQFPRFDGVYSQEEWRILALAHHRACQMLERDPQFHPLAERVARTIMIFFERGERDFGRLADMAAKRERRLPEDDDWSDAGFLKQMLLARSGRPQDLH</sequence>
<organism evidence="1 2">
    <name type="scientific">Phyllobacterium zundukense</name>
    <dbReference type="NCBI Taxonomy" id="1867719"/>
    <lineage>
        <taxon>Bacteria</taxon>
        <taxon>Pseudomonadati</taxon>
        <taxon>Pseudomonadota</taxon>
        <taxon>Alphaproteobacteria</taxon>
        <taxon>Hyphomicrobiales</taxon>
        <taxon>Phyllobacteriaceae</taxon>
        <taxon>Phyllobacterium</taxon>
    </lineage>
</organism>
<dbReference type="AlphaFoldDB" id="A0A2N9W3C4"/>
<dbReference type="OrthoDB" id="8452055at2"/>
<evidence type="ECO:0000313" key="1">
    <source>
        <dbReference type="EMBL" id="PIO46242.1"/>
    </source>
</evidence>
<protein>
    <submittedName>
        <fullName evidence="1">Uncharacterized protein</fullName>
    </submittedName>
</protein>
<gene>
    <name evidence="1" type="ORF">B5P45_03330</name>
</gene>
<dbReference type="KEGG" id="pht:BLM14_08750"/>
<comment type="caution">
    <text evidence="1">The sequence shown here is derived from an EMBL/GenBank/DDBJ whole genome shotgun (WGS) entry which is preliminary data.</text>
</comment>
<evidence type="ECO:0000313" key="2">
    <source>
        <dbReference type="Proteomes" id="UP000232163"/>
    </source>
</evidence>
<accession>A0A2N9W3C4</accession>
<dbReference type="RefSeq" id="WP_099999030.1">
    <property type="nucleotide sequence ID" value="NZ_CP017940.1"/>
</dbReference>
<dbReference type="EMBL" id="MZMT01000004">
    <property type="protein sequence ID" value="PIO46242.1"/>
    <property type="molecule type" value="Genomic_DNA"/>
</dbReference>
<name>A0A2N9W3C4_9HYPH</name>
<proteinExistence type="predicted"/>